<sequence length="90" mass="10043">MNRSVALPSAAAAESCSFFLLFVEPLIIVCCCPSVRELVGSISPKSEQEMMSLVFFFGLDLPAFFHGLLHKQVWTLEQDDLVDDDLIMMT</sequence>
<evidence type="ECO:0000313" key="2">
    <source>
        <dbReference type="Proteomes" id="UP001307889"/>
    </source>
</evidence>
<accession>A0ABN7BCD5</accession>
<protein>
    <submittedName>
        <fullName evidence="1">Uncharacterized protein</fullName>
    </submittedName>
</protein>
<evidence type="ECO:0000313" key="1">
    <source>
        <dbReference type="EMBL" id="BET02043.1"/>
    </source>
</evidence>
<keyword evidence="2" id="KW-1185">Reference proteome</keyword>
<reference evidence="1 2" key="1">
    <citation type="submission" date="2023-09" db="EMBL/GenBank/DDBJ databases">
        <title>Nesidiocoris tenuis whole genome shotgun sequence.</title>
        <authorList>
            <person name="Shibata T."/>
            <person name="Shimoda M."/>
            <person name="Kobayashi T."/>
            <person name="Uehara T."/>
        </authorList>
    </citation>
    <scope>NUCLEOTIDE SEQUENCE [LARGE SCALE GENOMIC DNA]</scope>
    <source>
        <strain evidence="1 2">Japan</strain>
    </source>
</reference>
<dbReference type="EMBL" id="AP028921">
    <property type="protein sequence ID" value="BET02043.1"/>
    <property type="molecule type" value="Genomic_DNA"/>
</dbReference>
<dbReference type="Proteomes" id="UP001307889">
    <property type="component" value="Chromosome 13"/>
</dbReference>
<name>A0ABN7BCD5_9HEMI</name>
<proteinExistence type="predicted"/>
<gene>
    <name evidence="1" type="ORF">NTJ_14861</name>
</gene>
<organism evidence="1 2">
    <name type="scientific">Nesidiocoris tenuis</name>
    <dbReference type="NCBI Taxonomy" id="355587"/>
    <lineage>
        <taxon>Eukaryota</taxon>
        <taxon>Metazoa</taxon>
        <taxon>Ecdysozoa</taxon>
        <taxon>Arthropoda</taxon>
        <taxon>Hexapoda</taxon>
        <taxon>Insecta</taxon>
        <taxon>Pterygota</taxon>
        <taxon>Neoptera</taxon>
        <taxon>Paraneoptera</taxon>
        <taxon>Hemiptera</taxon>
        <taxon>Heteroptera</taxon>
        <taxon>Panheteroptera</taxon>
        <taxon>Cimicomorpha</taxon>
        <taxon>Miridae</taxon>
        <taxon>Dicyphina</taxon>
        <taxon>Nesidiocoris</taxon>
    </lineage>
</organism>